<sequence>FQQNMSVTIQDLKMQIGQLANIVSHLQSARSGNLPSQIIPNPRGNVSMVSLRSGRELPQVGLQQRPKPTDANSKPDADS</sequence>
<dbReference type="OrthoDB" id="1937287at2759"/>
<feature type="region of interest" description="Disordered" evidence="1">
    <location>
        <begin position="56"/>
        <end position="79"/>
    </location>
</feature>
<reference evidence="2" key="1">
    <citation type="submission" date="2018-05" db="EMBL/GenBank/DDBJ databases">
        <title>Draft genome of Mucuna pruriens seed.</title>
        <authorList>
            <person name="Nnadi N.E."/>
            <person name="Vos R."/>
            <person name="Hasami M.H."/>
            <person name="Devisetty U.K."/>
            <person name="Aguiy J.C."/>
        </authorList>
    </citation>
    <scope>NUCLEOTIDE SEQUENCE [LARGE SCALE GENOMIC DNA]</scope>
    <source>
        <strain evidence="2">JCA_2017</strain>
    </source>
</reference>
<feature type="non-terminal residue" evidence="2">
    <location>
        <position position="1"/>
    </location>
</feature>
<evidence type="ECO:0000313" key="3">
    <source>
        <dbReference type="Proteomes" id="UP000257109"/>
    </source>
</evidence>
<gene>
    <name evidence="2" type="ORF">CR513_51344</name>
</gene>
<keyword evidence="3" id="KW-1185">Reference proteome</keyword>
<evidence type="ECO:0000256" key="1">
    <source>
        <dbReference type="SAM" id="MobiDB-lite"/>
    </source>
</evidence>
<proteinExistence type="predicted"/>
<evidence type="ECO:0000313" key="2">
    <source>
        <dbReference type="EMBL" id="RDX69531.1"/>
    </source>
</evidence>
<accession>A0A371EU07</accession>
<dbReference type="EMBL" id="QJKJ01012071">
    <property type="protein sequence ID" value="RDX69531.1"/>
    <property type="molecule type" value="Genomic_DNA"/>
</dbReference>
<name>A0A371EU07_MUCPR</name>
<protein>
    <submittedName>
        <fullName evidence="2">Uncharacterized protein</fullName>
    </submittedName>
</protein>
<organism evidence="2 3">
    <name type="scientific">Mucuna pruriens</name>
    <name type="common">Velvet bean</name>
    <name type="synonym">Dolichos pruriens</name>
    <dbReference type="NCBI Taxonomy" id="157652"/>
    <lineage>
        <taxon>Eukaryota</taxon>
        <taxon>Viridiplantae</taxon>
        <taxon>Streptophyta</taxon>
        <taxon>Embryophyta</taxon>
        <taxon>Tracheophyta</taxon>
        <taxon>Spermatophyta</taxon>
        <taxon>Magnoliopsida</taxon>
        <taxon>eudicotyledons</taxon>
        <taxon>Gunneridae</taxon>
        <taxon>Pentapetalae</taxon>
        <taxon>rosids</taxon>
        <taxon>fabids</taxon>
        <taxon>Fabales</taxon>
        <taxon>Fabaceae</taxon>
        <taxon>Papilionoideae</taxon>
        <taxon>50 kb inversion clade</taxon>
        <taxon>NPAAA clade</taxon>
        <taxon>indigoferoid/millettioid clade</taxon>
        <taxon>Phaseoleae</taxon>
        <taxon>Mucuna</taxon>
    </lineage>
</organism>
<comment type="caution">
    <text evidence="2">The sequence shown here is derived from an EMBL/GenBank/DDBJ whole genome shotgun (WGS) entry which is preliminary data.</text>
</comment>
<dbReference type="AlphaFoldDB" id="A0A371EU07"/>
<dbReference type="Proteomes" id="UP000257109">
    <property type="component" value="Unassembled WGS sequence"/>
</dbReference>